<feature type="domain" description="RagB/SusD" evidence="6">
    <location>
        <begin position="291"/>
        <end position="615"/>
    </location>
</feature>
<dbReference type="SUPFAM" id="SSF48452">
    <property type="entry name" value="TPR-like"/>
    <property type="match status" value="1"/>
</dbReference>
<comment type="similarity">
    <text evidence="2">Belongs to the SusD family.</text>
</comment>
<dbReference type="InterPro" id="IPR011990">
    <property type="entry name" value="TPR-like_helical_dom_sf"/>
</dbReference>
<evidence type="ECO:0000313" key="8">
    <source>
        <dbReference type="EMBL" id="RNL91764.1"/>
    </source>
</evidence>
<evidence type="ECO:0000256" key="1">
    <source>
        <dbReference type="ARBA" id="ARBA00004442"/>
    </source>
</evidence>
<organism evidence="8 9">
    <name type="scientific">Sinomicrobium pectinilyticum</name>
    <dbReference type="NCBI Taxonomy" id="1084421"/>
    <lineage>
        <taxon>Bacteria</taxon>
        <taxon>Pseudomonadati</taxon>
        <taxon>Bacteroidota</taxon>
        <taxon>Flavobacteriia</taxon>
        <taxon>Flavobacteriales</taxon>
        <taxon>Flavobacteriaceae</taxon>
        <taxon>Sinomicrobium</taxon>
    </lineage>
</organism>
<name>A0A3N0EVD8_SINP1</name>
<dbReference type="InterPro" id="IPR033985">
    <property type="entry name" value="SusD-like_N"/>
</dbReference>
<keyword evidence="9" id="KW-1185">Reference proteome</keyword>
<evidence type="ECO:0000259" key="7">
    <source>
        <dbReference type="Pfam" id="PF14322"/>
    </source>
</evidence>
<dbReference type="Proteomes" id="UP000267469">
    <property type="component" value="Unassembled WGS sequence"/>
</dbReference>
<keyword evidence="4" id="KW-0472">Membrane</keyword>
<keyword evidence="3" id="KW-0732">Signal</keyword>
<protein>
    <submittedName>
        <fullName evidence="8">RagB/SusD family nutrient uptake outer membrane protein</fullName>
    </submittedName>
</protein>
<dbReference type="Pfam" id="PF14322">
    <property type="entry name" value="SusD-like_3"/>
    <property type="match status" value="1"/>
</dbReference>
<feature type="domain" description="SusD-like N-terminal" evidence="7">
    <location>
        <begin position="22"/>
        <end position="217"/>
    </location>
</feature>
<comment type="caution">
    <text evidence="8">The sequence shown here is derived from an EMBL/GenBank/DDBJ whole genome shotgun (WGS) entry which is preliminary data.</text>
</comment>
<dbReference type="InterPro" id="IPR012944">
    <property type="entry name" value="SusD_RagB_dom"/>
</dbReference>
<gene>
    <name evidence="8" type="ORF">ED312_03950</name>
</gene>
<dbReference type="Pfam" id="PF07980">
    <property type="entry name" value="SusD_RagB"/>
    <property type="match status" value="1"/>
</dbReference>
<comment type="subcellular location">
    <subcellularLocation>
        <location evidence="1">Cell outer membrane</location>
    </subcellularLocation>
</comment>
<dbReference type="GO" id="GO:0009279">
    <property type="term" value="C:cell outer membrane"/>
    <property type="evidence" value="ECO:0007669"/>
    <property type="project" value="UniProtKB-SubCell"/>
</dbReference>
<dbReference type="EMBL" id="RJTM01000024">
    <property type="protein sequence ID" value="RNL91764.1"/>
    <property type="molecule type" value="Genomic_DNA"/>
</dbReference>
<accession>A0A3N0EVD8</accession>
<dbReference type="PROSITE" id="PS51257">
    <property type="entry name" value="PROKAR_LIPOPROTEIN"/>
    <property type="match status" value="1"/>
</dbReference>
<proteinExistence type="inferred from homology"/>
<reference evidence="8 9" key="1">
    <citation type="submission" date="2018-10" db="EMBL/GenBank/DDBJ databases">
        <title>Sinomicrobium pectinilyticum sp. nov., a pectinase-producing bacterium isolated from alkaline and saline soil, and emended description of the genus Sinomicrobium.</title>
        <authorList>
            <person name="Cheng B."/>
            <person name="Li C."/>
            <person name="Lai Q."/>
            <person name="Du M."/>
            <person name="Shao Z."/>
            <person name="Xu P."/>
            <person name="Yang C."/>
        </authorList>
    </citation>
    <scope>NUCLEOTIDE SEQUENCE [LARGE SCALE GENOMIC DNA]</scope>
    <source>
        <strain evidence="8 9">5DNS001</strain>
    </source>
</reference>
<evidence type="ECO:0000256" key="2">
    <source>
        <dbReference type="ARBA" id="ARBA00006275"/>
    </source>
</evidence>
<dbReference type="Gene3D" id="1.25.40.390">
    <property type="match status" value="1"/>
</dbReference>
<evidence type="ECO:0000256" key="4">
    <source>
        <dbReference type="ARBA" id="ARBA00023136"/>
    </source>
</evidence>
<evidence type="ECO:0000259" key="6">
    <source>
        <dbReference type="Pfam" id="PF07980"/>
    </source>
</evidence>
<keyword evidence="5" id="KW-0998">Cell outer membrane</keyword>
<dbReference type="OrthoDB" id="5694214at2"/>
<evidence type="ECO:0000256" key="3">
    <source>
        <dbReference type="ARBA" id="ARBA00022729"/>
    </source>
</evidence>
<sequence length="616" mass="70026">MKNNIKYIRMLILIFTMSGCGDYLDKEPQDILLDEQVWSDPELATSVLANLYNRLQPFAGLEGSWADVTDTDLAMWSGQPIQQWRNERQNFPNDFRGQWRYGLIRDIQIFLENVEASQEFTDENRARLLAEGRFIRAYVYFQHVRSMGGVPLVLRSFTYDGPDSVEEMQIPRSTEEEVYDFISTEIEEIKDDLPQTGESKTRANRWTALALKSRAMLYAASIAKYNNLLPVPIETPGGEVGIPASRAEDYYMQSLAASEEIIQGGPFDLYNANPDKSENFYELFTNKQGNPEVIWANDYTLEGKYHSFTFENIPRSMRENPNGSSGITPTLHLVESYDYLDGSRGVLNTRTGDGDFVYYDNPEDIFANKDARLWGTVIYPGAEFRDNKVSIQAGVMVWNGNGFEIETSNSLGARYADGGLLVGADGPIGTTPFATNTGFYSRKYLDSRAGSGVPNEGSDVWWIRFRLGEILLNAAEASFELNREGPALAYMNRLRERAGFGPNSLGVADLDMEKIRQERMVELALEGHRWWDLKRWRTAHELYDGNPESPVAMAYALWPYRVIDPENPERNGKYVFEKKVAPRFNQPLFFQMGNYYSAIPQGALNANPLLVKNPFH</sequence>
<evidence type="ECO:0000313" key="9">
    <source>
        <dbReference type="Proteomes" id="UP000267469"/>
    </source>
</evidence>
<dbReference type="RefSeq" id="WP_123214712.1">
    <property type="nucleotide sequence ID" value="NZ_RJTM01000024.1"/>
</dbReference>
<evidence type="ECO:0000256" key="5">
    <source>
        <dbReference type="ARBA" id="ARBA00023237"/>
    </source>
</evidence>
<dbReference type="AlphaFoldDB" id="A0A3N0EVD8"/>